<feature type="region of interest" description="Disordered" evidence="1">
    <location>
        <begin position="16"/>
        <end position="37"/>
    </location>
</feature>
<keyword evidence="3" id="KW-1185">Reference proteome</keyword>
<name>A0AAV8YZV1_9CUCU</name>
<evidence type="ECO:0000256" key="1">
    <source>
        <dbReference type="SAM" id="MobiDB-lite"/>
    </source>
</evidence>
<dbReference type="AlphaFoldDB" id="A0AAV8YZV1"/>
<protein>
    <submittedName>
        <fullName evidence="2">Uncharacterized protein</fullName>
    </submittedName>
</protein>
<gene>
    <name evidence="2" type="ORF">NQ318_007303</name>
</gene>
<reference evidence="2" key="1">
    <citation type="journal article" date="2023" name="Insect Mol. Biol.">
        <title>Genome sequencing provides insights into the evolution of gene families encoding plant cell wall-degrading enzymes in longhorned beetles.</title>
        <authorList>
            <person name="Shin N.R."/>
            <person name="Okamura Y."/>
            <person name="Kirsch R."/>
            <person name="Pauchet Y."/>
        </authorList>
    </citation>
    <scope>NUCLEOTIDE SEQUENCE</scope>
    <source>
        <strain evidence="2">AMC_N1</strain>
    </source>
</reference>
<comment type="caution">
    <text evidence="2">The sequence shown here is derived from an EMBL/GenBank/DDBJ whole genome shotgun (WGS) entry which is preliminary data.</text>
</comment>
<evidence type="ECO:0000313" key="2">
    <source>
        <dbReference type="EMBL" id="KAJ8957089.1"/>
    </source>
</evidence>
<dbReference type="EMBL" id="JAPWTK010000025">
    <property type="protein sequence ID" value="KAJ8957089.1"/>
    <property type="molecule type" value="Genomic_DNA"/>
</dbReference>
<evidence type="ECO:0000313" key="3">
    <source>
        <dbReference type="Proteomes" id="UP001162162"/>
    </source>
</evidence>
<sequence length="112" mass="12914">MPYEHLFLGIFPSLENNEVKPSPDPSPAPFNSSQENTSPPQCMIYWISTLIQQYIAMKRHLLSTSKISCNCYISSSYLRGIEGKHMRIGIDDFYLMPKIQARHCTAIAKRYR</sequence>
<accession>A0AAV8YZV1</accession>
<proteinExistence type="predicted"/>
<organism evidence="2 3">
    <name type="scientific">Aromia moschata</name>
    <dbReference type="NCBI Taxonomy" id="1265417"/>
    <lineage>
        <taxon>Eukaryota</taxon>
        <taxon>Metazoa</taxon>
        <taxon>Ecdysozoa</taxon>
        <taxon>Arthropoda</taxon>
        <taxon>Hexapoda</taxon>
        <taxon>Insecta</taxon>
        <taxon>Pterygota</taxon>
        <taxon>Neoptera</taxon>
        <taxon>Endopterygota</taxon>
        <taxon>Coleoptera</taxon>
        <taxon>Polyphaga</taxon>
        <taxon>Cucujiformia</taxon>
        <taxon>Chrysomeloidea</taxon>
        <taxon>Cerambycidae</taxon>
        <taxon>Cerambycinae</taxon>
        <taxon>Callichromatini</taxon>
        <taxon>Aromia</taxon>
    </lineage>
</organism>
<dbReference type="Proteomes" id="UP001162162">
    <property type="component" value="Unassembled WGS sequence"/>
</dbReference>